<comment type="caution">
    <text evidence="2">The sequence shown here is derived from an EMBL/GenBank/DDBJ whole genome shotgun (WGS) entry which is preliminary data.</text>
</comment>
<dbReference type="AlphaFoldDB" id="A0A5C5FY33"/>
<feature type="non-terminal residue" evidence="2">
    <location>
        <position position="1124"/>
    </location>
</feature>
<evidence type="ECO:0000313" key="2">
    <source>
        <dbReference type="EMBL" id="TNY21783.1"/>
    </source>
</evidence>
<feature type="region of interest" description="Disordered" evidence="1">
    <location>
        <begin position="619"/>
        <end position="649"/>
    </location>
</feature>
<sequence>MKRSLDAHPAIPHRGKRPSCPEAAPTSAPSLERLLHSLAHGSPLAHPPPVWSSHTNLVALALPSSSSPPPAGPPLFSLPGDPFPLPPPPPLAPPRVTLAVQLTHLAGTGAAHPRVSTRLNLPLPPSFPADPDSGTRISHLSFAPEGSQLLVIVSAAAGTGVDDLVTVFEQRSSCVDDWACVLQESVGRFGGARPGGTSAGAPGSKVVATRWVGEPRRWYPAPTFPDAREQHKKPLYCAPPRSAPLSGTAFVAVLSSEEILFVHLPNASTSPHPPGVPVVLPSVVCLPLRPTPAAPPPSQGTPDSATPPPPPPAKGLTLPAVPTPPTPLPLLPALSALFPSALAPAAPGVNGSGRAAGGGAVDTPTPQATIDALVTSLIPTLPAAGSAPAALPGSASSAPLDPSTSATSAASGAIPSAGGGKSALQDELRLAASSSASSLSRGDGARGAARAVGKAAVGACRSRGASGAETVFVVAYCVGGLPGSGAEAGAGAVASRRGSAVRGGEGDEGAAGKEDKDSKTATTATADNGGFDDDFAMLADFTSLDEAFGGGSAAADAPAAPGAGAETNGAAAGEEAQEDKEELEAWARALEREEADTPRGDKWRVELAEVRVEMAAMDGPRVTVRPQPPLYLDPSPASAPSDSSAPSPACDPLLTHLTFLGDVSLPHPLQLTSHSPSLASDGSEPAVDLCLLAVVAHPSHSSSPSDHGARPATWRSTLSSYALSREQSYPLSEAFHTLEGRKLDAPNAVEGEGSWAARHAATRPVGRDGRGALCAVEIRPGGGEWASVVGVVAEPAEGAEGQDEGWRTRVLRLSSVTLESLDKTPEGVLDESASLVLPGSQLFSSLTTSPNGALLCAIPFSPSPFPFPQPVLAAAPLGRPDDQPIKLATRLAIGIARQGDVGDLVGRIKGLKDADASLAIVQSAHGILRKMVPAEAQLDASALGLELLGVTASLFRDAPELQERAETAERMLDLAACARALKRAERRERGALAGAWKPDLDAIWPAVGHCVWFTSHFLPSLLASSLRSPTSPSLLVFLHPLFRGLLGTVTSTLQHLSAYLTIEGVGSEAMDLARGCVEDALSAAAGGRGLAEWGKVLAQISSDLGGGPALPNLSPPLLASLAVP</sequence>
<keyword evidence="3" id="KW-1185">Reference proteome</keyword>
<feature type="compositionally biased region" description="Basic and acidic residues" evidence="1">
    <location>
        <begin position="510"/>
        <end position="519"/>
    </location>
</feature>
<feature type="compositionally biased region" description="Low complexity" evidence="1">
    <location>
        <begin position="385"/>
        <end position="416"/>
    </location>
</feature>
<feature type="region of interest" description="Disordered" evidence="1">
    <location>
        <begin position="498"/>
        <end position="529"/>
    </location>
</feature>
<reference evidence="2 3" key="1">
    <citation type="submission" date="2019-03" db="EMBL/GenBank/DDBJ databases">
        <title>Rhodosporidium diobovatum UCD-FST 08-225 genome sequencing, assembly, and annotation.</title>
        <authorList>
            <person name="Fakankun I.U."/>
            <person name="Fristensky B."/>
            <person name="Levin D.B."/>
        </authorList>
    </citation>
    <scope>NUCLEOTIDE SEQUENCE [LARGE SCALE GENOMIC DNA]</scope>
    <source>
        <strain evidence="2 3">UCD-FST 08-225</strain>
    </source>
</reference>
<dbReference type="EMBL" id="SOZI01000037">
    <property type="protein sequence ID" value="TNY21783.1"/>
    <property type="molecule type" value="Genomic_DNA"/>
</dbReference>
<organism evidence="2 3">
    <name type="scientific">Rhodotorula diobovata</name>
    <dbReference type="NCBI Taxonomy" id="5288"/>
    <lineage>
        <taxon>Eukaryota</taxon>
        <taxon>Fungi</taxon>
        <taxon>Dikarya</taxon>
        <taxon>Basidiomycota</taxon>
        <taxon>Pucciniomycotina</taxon>
        <taxon>Microbotryomycetes</taxon>
        <taxon>Sporidiobolales</taxon>
        <taxon>Sporidiobolaceae</taxon>
        <taxon>Rhodotorula</taxon>
    </lineage>
</organism>
<protein>
    <submittedName>
        <fullName evidence="2">Uncharacterized protein</fullName>
    </submittedName>
</protein>
<feature type="region of interest" description="Disordered" evidence="1">
    <location>
        <begin position="549"/>
        <end position="583"/>
    </location>
</feature>
<feature type="region of interest" description="Disordered" evidence="1">
    <location>
        <begin position="385"/>
        <end position="420"/>
    </location>
</feature>
<name>A0A5C5FY33_9BASI</name>
<feature type="compositionally biased region" description="Low complexity" evidence="1">
    <location>
        <begin position="553"/>
        <end position="574"/>
    </location>
</feature>
<proteinExistence type="predicted"/>
<dbReference type="OrthoDB" id="2535907at2759"/>
<dbReference type="Proteomes" id="UP000311382">
    <property type="component" value="Unassembled WGS sequence"/>
</dbReference>
<feature type="compositionally biased region" description="Pro residues" evidence="1">
    <location>
        <begin position="290"/>
        <end position="313"/>
    </location>
</feature>
<gene>
    <name evidence="2" type="ORF">DMC30DRAFT_375324</name>
</gene>
<accession>A0A5C5FY33</accession>
<evidence type="ECO:0000313" key="3">
    <source>
        <dbReference type="Proteomes" id="UP000311382"/>
    </source>
</evidence>
<evidence type="ECO:0000256" key="1">
    <source>
        <dbReference type="SAM" id="MobiDB-lite"/>
    </source>
</evidence>
<feature type="compositionally biased region" description="Low complexity" evidence="1">
    <location>
        <begin position="632"/>
        <end position="649"/>
    </location>
</feature>
<dbReference type="STRING" id="5288.A0A5C5FY33"/>
<feature type="region of interest" description="Disordered" evidence="1">
    <location>
        <begin position="1"/>
        <end position="28"/>
    </location>
</feature>
<feature type="region of interest" description="Disordered" evidence="1">
    <location>
        <begin position="290"/>
        <end position="324"/>
    </location>
</feature>